<name>B5HRN0_STRX2</name>
<dbReference type="EMBL" id="CM000951">
    <property type="protein sequence ID" value="EDY55485.1"/>
    <property type="molecule type" value="Genomic_DNA"/>
</dbReference>
<dbReference type="eggNOG" id="ENOG5031QY0">
    <property type="taxonomic scope" value="Bacteria"/>
</dbReference>
<dbReference type="HOGENOM" id="CLU_1958428_0_0_11"/>
<dbReference type="AlphaFoldDB" id="B5HRN0"/>
<evidence type="ECO:0000313" key="1">
    <source>
        <dbReference type="EMBL" id="EDY55485.1"/>
    </source>
</evidence>
<proteinExistence type="predicted"/>
<evidence type="ECO:0000313" key="2">
    <source>
        <dbReference type="Proteomes" id="UP000002785"/>
    </source>
</evidence>
<accession>B5HRN0</accession>
<gene>
    <name evidence="1" type="ORF">SSEG_02065</name>
</gene>
<dbReference type="Proteomes" id="UP000002785">
    <property type="component" value="Chromosome"/>
</dbReference>
<sequence>MAIGLTQADFQCLVRVIEHARERLEDAEDSTPETVRNASGAELLSLLYPRVGTAVAHDCDVAMLASEIRYLEAAVVNLESYGGHQSVLCEGYTLLERIDSLRSDERQAQLIDGILTLPRSAPRAPCDW</sequence>
<organism evidence="1 2">
    <name type="scientific">Streptomyces sviceus (strain ATCC 29083 / DSM 924 / JCM 4929 / NBRC 13980 / NCIMB 11184 / NRRL 5439 / UC 5370)</name>
    <dbReference type="NCBI Taxonomy" id="463191"/>
    <lineage>
        <taxon>Bacteria</taxon>
        <taxon>Bacillati</taxon>
        <taxon>Actinomycetota</taxon>
        <taxon>Actinomycetes</taxon>
        <taxon>Kitasatosporales</taxon>
        <taxon>Streptomycetaceae</taxon>
        <taxon>Streptomyces</taxon>
    </lineage>
</organism>
<keyword evidence="2" id="KW-1185">Reference proteome</keyword>
<protein>
    <submittedName>
        <fullName evidence="1">Uncharacterized protein</fullName>
    </submittedName>
</protein>
<reference evidence="1" key="1">
    <citation type="submission" date="2009-10" db="EMBL/GenBank/DDBJ databases">
        <title>The genome sequence of Streptomyces sviceus strain ATCC 29083.</title>
        <authorList>
            <consortium name="The Broad Institute Genome Sequencing Platform"/>
            <consortium name="Broad Institute Microbial Sequencing Center"/>
            <person name="Fischbach M."/>
            <person name="Godfrey P."/>
            <person name="Ward D."/>
            <person name="Young S."/>
            <person name="Zeng Q."/>
            <person name="Koehrsen M."/>
            <person name="Alvarado L."/>
            <person name="Berlin A.M."/>
            <person name="Bochicchio J."/>
            <person name="Borenstein D."/>
            <person name="Chapman S.B."/>
            <person name="Chen Z."/>
            <person name="Engels R."/>
            <person name="Freedman E."/>
            <person name="Gellesch M."/>
            <person name="Goldberg J."/>
            <person name="Griggs A."/>
            <person name="Gujja S."/>
            <person name="Heilman E.R."/>
            <person name="Heiman D.I."/>
            <person name="Hepburn T.A."/>
            <person name="Howarth C."/>
            <person name="Jen D."/>
            <person name="Larson L."/>
            <person name="Lewis B."/>
            <person name="Mehta T."/>
            <person name="Park D."/>
            <person name="Pearson M."/>
            <person name="Richards J."/>
            <person name="Roberts A."/>
            <person name="Saif S."/>
            <person name="Shea T.D."/>
            <person name="Shenoy N."/>
            <person name="Sisk P."/>
            <person name="Stolte C."/>
            <person name="Sykes S.N."/>
            <person name="Thomson T."/>
            <person name="Walk T."/>
            <person name="White J."/>
            <person name="Yandava C."/>
            <person name="Straight P."/>
            <person name="Clardy J."/>
            <person name="Hung D."/>
            <person name="Kolter R."/>
            <person name="Mekalanos J."/>
            <person name="Walker S."/>
            <person name="Walsh C.T."/>
            <person name="Wieland-Brown L.C."/>
            <person name="Haas B."/>
            <person name="Nusbaum C."/>
            <person name="Birren B."/>
        </authorList>
    </citation>
    <scope>NUCLEOTIDE SEQUENCE [LARGE SCALE GENOMIC DNA]</scope>
    <source>
        <strain evidence="1">ATCC 29083</strain>
    </source>
</reference>